<evidence type="ECO:0000256" key="1">
    <source>
        <dbReference type="ARBA" id="ARBA00006622"/>
    </source>
</evidence>
<evidence type="ECO:0000256" key="3">
    <source>
        <dbReference type="ARBA" id="ARBA00022723"/>
    </source>
</evidence>
<dbReference type="InterPro" id="IPR011051">
    <property type="entry name" value="RmlC_Cupin_sf"/>
</dbReference>
<evidence type="ECO:0000313" key="8">
    <source>
        <dbReference type="EMBL" id="KAL3425157.1"/>
    </source>
</evidence>
<comment type="catalytic activity">
    <reaction evidence="7">
        <text>L-cysteine + O2 = 3-sulfino-L-alanine + H(+)</text>
        <dbReference type="Rhea" id="RHEA:20441"/>
        <dbReference type="ChEBI" id="CHEBI:15378"/>
        <dbReference type="ChEBI" id="CHEBI:15379"/>
        <dbReference type="ChEBI" id="CHEBI:35235"/>
        <dbReference type="ChEBI" id="CHEBI:61085"/>
        <dbReference type="EC" id="1.13.11.20"/>
    </reaction>
</comment>
<dbReference type="GO" id="GO:0051213">
    <property type="term" value="F:dioxygenase activity"/>
    <property type="evidence" value="ECO:0007669"/>
    <property type="project" value="UniProtKB-KW"/>
</dbReference>
<evidence type="ECO:0000313" key="9">
    <source>
        <dbReference type="Proteomes" id="UP001629113"/>
    </source>
</evidence>
<protein>
    <recommendedName>
        <fullName evidence="2 7">Cysteine dioxygenase</fullName>
        <ecNumber evidence="2 7">1.13.11.20</ecNumber>
    </recommendedName>
</protein>
<evidence type="ECO:0000256" key="6">
    <source>
        <dbReference type="ARBA" id="ARBA00023004"/>
    </source>
</evidence>
<dbReference type="Proteomes" id="UP001629113">
    <property type="component" value="Unassembled WGS sequence"/>
</dbReference>
<evidence type="ECO:0000256" key="4">
    <source>
        <dbReference type="ARBA" id="ARBA00022964"/>
    </source>
</evidence>
<organism evidence="8 9">
    <name type="scientific">Phlyctema vagabunda</name>
    <dbReference type="NCBI Taxonomy" id="108571"/>
    <lineage>
        <taxon>Eukaryota</taxon>
        <taxon>Fungi</taxon>
        <taxon>Dikarya</taxon>
        <taxon>Ascomycota</taxon>
        <taxon>Pezizomycotina</taxon>
        <taxon>Leotiomycetes</taxon>
        <taxon>Helotiales</taxon>
        <taxon>Dermateaceae</taxon>
        <taxon>Phlyctema</taxon>
    </lineage>
</organism>
<keyword evidence="4 7" id="KW-0223">Dioxygenase</keyword>
<keyword evidence="5 7" id="KW-0560">Oxidoreductase</keyword>
<proteinExistence type="inferred from homology"/>
<accession>A0ABR4PP66</accession>
<dbReference type="InterPro" id="IPR014710">
    <property type="entry name" value="RmlC-like_jellyroll"/>
</dbReference>
<reference evidence="8 9" key="1">
    <citation type="submission" date="2024-06" db="EMBL/GenBank/DDBJ databases">
        <title>Complete genome of Phlyctema vagabunda strain 19-DSS-EL-015.</title>
        <authorList>
            <person name="Fiorenzani C."/>
        </authorList>
    </citation>
    <scope>NUCLEOTIDE SEQUENCE [LARGE SCALE GENOMIC DNA]</scope>
    <source>
        <strain evidence="8 9">19-DSS-EL-015</strain>
    </source>
</reference>
<dbReference type="PANTHER" id="PTHR12918:SF1">
    <property type="entry name" value="CYSTEINE DIOXYGENASE TYPE 1"/>
    <property type="match status" value="1"/>
</dbReference>
<dbReference type="EC" id="1.13.11.20" evidence="2 7"/>
<keyword evidence="3 7" id="KW-0479">Metal-binding</keyword>
<sequence length="236" mass="26200">MAISVLSHSAEQQFQYPKSFQTRPQPAELDPFHGLVRDIRNYLGTSNGIDSEDIDISYIRGLMNKYTSNPQDWARYAHADPSKNYTRNCVENINGKANILILVWNPQKGSPVHDHANAHCIMKILQGKLKEEIFPVPVPSTSCSSSTKDLSPTPLRAQKETIYSTNGVTYISDNIGLHRISNPDETELAVSLHLYTPPNAADFGYHIYDEKTGKSVFVNQAKANQHLSPTAATSSS</sequence>
<dbReference type="SUPFAM" id="SSF51182">
    <property type="entry name" value="RmlC-like cupins"/>
    <property type="match status" value="1"/>
</dbReference>
<dbReference type="Pfam" id="PF05995">
    <property type="entry name" value="CDO_I"/>
    <property type="match status" value="1"/>
</dbReference>
<evidence type="ECO:0000256" key="2">
    <source>
        <dbReference type="ARBA" id="ARBA00013133"/>
    </source>
</evidence>
<keyword evidence="9" id="KW-1185">Reference proteome</keyword>
<comment type="caution">
    <text evidence="8">The sequence shown here is derived from an EMBL/GenBank/DDBJ whole genome shotgun (WGS) entry which is preliminary data.</text>
</comment>
<comment type="cofactor">
    <cofactor evidence="7">
        <name>Fe cation</name>
        <dbReference type="ChEBI" id="CHEBI:24875"/>
    </cofactor>
    <text evidence="7">Binds 1 Fe cation per subunit.</text>
</comment>
<dbReference type="Gene3D" id="2.60.120.10">
    <property type="entry name" value="Jelly Rolls"/>
    <property type="match status" value="1"/>
</dbReference>
<comment type="similarity">
    <text evidence="1 7">Belongs to the cysteine dioxygenase family.</text>
</comment>
<dbReference type="CDD" id="cd10548">
    <property type="entry name" value="cupin_CDO"/>
    <property type="match status" value="1"/>
</dbReference>
<gene>
    <name evidence="8" type="ORF">PVAG01_04438</name>
</gene>
<evidence type="ECO:0000256" key="5">
    <source>
        <dbReference type="ARBA" id="ARBA00023002"/>
    </source>
</evidence>
<name>A0ABR4PP66_9HELO</name>
<dbReference type="PANTHER" id="PTHR12918">
    <property type="entry name" value="CYSTEINE DIOXYGENASE"/>
    <property type="match status" value="1"/>
</dbReference>
<dbReference type="InterPro" id="IPR010300">
    <property type="entry name" value="CDO_1"/>
</dbReference>
<keyword evidence="6 7" id="KW-0408">Iron</keyword>
<evidence type="ECO:0000256" key="7">
    <source>
        <dbReference type="RuleBase" id="RU366010"/>
    </source>
</evidence>
<dbReference type="EMBL" id="JBFCZG010000003">
    <property type="protein sequence ID" value="KAL3425157.1"/>
    <property type="molecule type" value="Genomic_DNA"/>
</dbReference>